<evidence type="ECO:0000313" key="2">
    <source>
        <dbReference type="EMBL" id="QDC38640.1"/>
    </source>
</evidence>
<dbReference type="GO" id="GO:0016117">
    <property type="term" value="P:carotenoid biosynthetic process"/>
    <property type="evidence" value="ECO:0007669"/>
    <property type="project" value="InterPro"/>
</dbReference>
<dbReference type="NCBIfam" id="TIGR01789">
    <property type="entry name" value="lycopene_cycl"/>
    <property type="match status" value="1"/>
</dbReference>
<evidence type="ECO:0000256" key="1">
    <source>
        <dbReference type="ARBA" id="ARBA00006599"/>
    </source>
</evidence>
<dbReference type="Proteomes" id="UP000311469">
    <property type="component" value="Chromosome cSF1"/>
</dbReference>
<dbReference type="AlphaFoldDB" id="A0A5B8CK90"/>
<evidence type="ECO:0000313" key="3">
    <source>
        <dbReference type="Proteomes" id="UP000311469"/>
    </source>
</evidence>
<dbReference type="EC" id="5.5.1.19" evidence="2"/>
<accession>A0A5B8CK90</accession>
<reference evidence="2 3" key="1">
    <citation type="submission" date="2019-06" db="EMBL/GenBank/DDBJ databases">
        <title>Genome organization and adaptive potential of archetypical organophosphate degarding Sphingobium fuliginis ATCC 27551.</title>
        <authorList>
            <person name="Sarwar A."/>
            <person name="Parthasarathy S."/>
            <person name="Singh C."/>
            <person name="Siddavattam D."/>
        </authorList>
    </citation>
    <scope>NUCLEOTIDE SEQUENCE [LARGE SCALE GENOMIC DNA]</scope>
    <source>
        <strain evidence="2 3">ATCC 27551</strain>
    </source>
</reference>
<dbReference type="InterPro" id="IPR036188">
    <property type="entry name" value="FAD/NAD-bd_sf"/>
</dbReference>
<comment type="similarity">
    <text evidence="1">Belongs to the lycopene cyclase family.</text>
</comment>
<dbReference type="GO" id="GO:0045436">
    <property type="term" value="F:lycopene beta cyclase activity"/>
    <property type="evidence" value="ECO:0007669"/>
    <property type="project" value="InterPro"/>
</dbReference>
<dbReference type="InterPro" id="IPR010108">
    <property type="entry name" value="Lycopene_cyclase_b/e"/>
</dbReference>
<dbReference type="RefSeq" id="WP_140042833.1">
    <property type="nucleotide sequence ID" value="NZ_CP041016.1"/>
</dbReference>
<proteinExistence type="inferred from homology"/>
<keyword evidence="2" id="KW-0413">Isomerase</keyword>
<dbReference type="EMBL" id="CP041016">
    <property type="protein sequence ID" value="QDC38640.1"/>
    <property type="molecule type" value="Genomic_DNA"/>
</dbReference>
<dbReference type="GO" id="GO:0016705">
    <property type="term" value="F:oxidoreductase activity, acting on paired donors, with incorporation or reduction of molecular oxygen"/>
    <property type="evidence" value="ECO:0007669"/>
    <property type="project" value="InterPro"/>
</dbReference>
<dbReference type="Pfam" id="PF05834">
    <property type="entry name" value="Lycopene_cycl"/>
    <property type="match status" value="1"/>
</dbReference>
<sequence>MATMTDCDVAIVGGGLAGCLTALALAARHPHVSLRLLESGDRLGGNHIWSFFDSDVDAGDRWLVEPLIAHRWPEGYEVRFPGHCRQLAVPYNSITSARLDAHVRERLGDAVLTGAQATGLTPTSVTLSDGRVVRAKAVLDARGGGDLSALRCGWQKFVGQTLRLHAPHGLSRPVVMDATVEQMDGYRFVYLLPWDERTVFVEDTYYSDTPNLDVPMLGARIAAYARARDWQVEEVVHSESGVLPVVHGGDFDRFWPQDDPVARLGARAALFQPMTGYSLPDAARFALRLANEWPAEGQLLAQATRGWARDHWRQGAYYRLLGRMLFGAARPDQRWRIFERFYRLDPSLIGRFYAGRSTLGDRIRILCGRPPVPIRDAMRALLSPRLMNRTR</sequence>
<dbReference type="InterPro" id="IPR008461">
    <property type="entry name" value="CrtY"/>
</dbReference>
<gene>
    <name evidence="2" type="primary">crtY</name>
    <name evidence="2" type="ORF">FIL70_16710</name>
</gene>
<protein>
    <submittedName>
        <fullName evidence="2">Lycopene beta-cyclase CrtY</fullName>
        <ecNumber evidence="2">5.5.1.19</ecNumber>
    </submittedName>
</protein>
<dbReference type="KEGG" id="sufl:FIL70_16710"/>
<dbReference type="SUPFAM" id="SSF51905">
    <property type="entry name" value="FAD/NAD(P)-binding domain"/>
    <property type="match status" value="1"/>
</dbReference>
<dbReference type="Gene3D" id="3.50.50.60">
    <property type="entry name" value="FAD/NAD(P)-binding domain"/>
    <property type="match status" value="1"/>
</dbReference>
<name>A0A5B8CK90_SPHSA</name>
<organism evidence="2 3">
    <name type="scientific">Sphingobium fuliginis ATCC 27551</name>
    <dbReference type="NCBI Taxonomy" id="1208342"/>
    <lineage>
        <taxon>Bacteria</taxon>
        <taxon>Pseudomonadati</taxon>
        <taxon>Pseudomonadota</taxon>
        <taxon>Alphaproteobacteria</taxon>
        <taxon>Sphingomonadales</taxon>
        <taxon>Sphingomonadaceae</taxon>
        <taxon>Sphingobium</taxon>
    </lineage>
</organism>
<dbReference type="NCBIfam" id="TIGR01790">
    <property type="entry name" value="carotene-cycl"/>
    <property type="match status" value="1"/>
</dbReference>